<dbReference type="Gene3D" id="3.30.300.20">
    <property type="match status" value="1"/>
</dbReference>
<evidence type="ECO:0000256" key="1">
    <source>
        <dbReference type="ARBA" id="ARBA00022517"/>
    </source>
</evidence>
<dbReference type="Pfam" id="PF02033">
    <property type="entry name" value="RBFA"/>
    <property type="match status" value="1"/>
</dbReference>
<dbReference type="Proteomes" id="UP000233293">
    <property type="component" value="Unassembled WGS sequence"/>
</dbReference>
<keyword evidence="2" id="KW-0963">Cytoplasm</keyword>
<sequence>MSRGQRAPSQRQLRVGEELRHAIANILERGDIRDVDVAGRPVTVTEVSVSPDLRNATVFVIPLGGGENASLLAGLKRVRPYLRHEVARMVQMRMVPDLSFVADTTFDNASRIEALLHSPEVRRDLGEEPAEDGETRTESDEGQDDGA</sequence>
<keyword evidence="1 2" id="KW-0690">Ribosome biogenesis</keyword>
<comment type="caution">
    <text evidence="4">The sequence shown here is derived from an EMBL/GenBank/DDBJ whole genome shotgun (WGS) entry which is preliminary data.</text>
</comment>
<keyword evidence="5" id="KW-1185">Reference proteome</keyword>
<dbReference type="GO" id="GO:0030490">
    <property type="term" value="P:maturation of SSU-rRNA"/>
    <property type="evidence" value="ECO:0007669"/>
    <property type="project" value="UniProtKB-UniRule"/>
</dbReference>
<dbReference type="EMBL" id="PIUM01000021">
    <property type="protein sequence ID" value="PKU23335.1"/>
    <property type="molecule type" value="Genomic_DNA"/>
</dbReference>
<proteinExistence type="inferred from homology"/>
<evidence type="ECO:0000313" key="5">
    <source>
        <dbReference type="Proteomes" id="UP000233293"/>
    </source>
</evidence>
<dbReference type="InterPro" id="IPR000238">
    <property type="entry name" value="RbfA"/>
</dbReference>
<dbReference type="InterPro" id="IPR015946">
    <property type="entry name" value="KH_dom-like_a/b"/>
</dbReference>
<dbReference type="PANTHER" id="PTHR33515:SF1">
    <property type="entry name" value="RIBOSOME-BINDING FACTOR A, CHLOROPLASTIC-RELATED"/>
    <property type="match status" value="1"/>
</dbReference>
<comment type="subcellular location">
    <subcellularLocation>
        <location evidence="2">Cytoplasm</location>
    </subcellularLocation>
</comment>
<dbReference type="PANTHER" id="PTHR33515">
    <property type="entry name" value="RIBOSOME-BINDING FACTOR A, CHLOROPLASTIC-RELATED"/>
    <property type="match status" value="1"/>
</dbReference>
<dbReference type="InterPro" id="IPR020053">
    <property type="entry name" value="Ribosome-bd_factorA_CS"/>
</dbReference>
<gene>
    <name evidence="2" type="primary">rbfA</name>
    <name evidence="4" type="ORF">CWS72_17025</name>
</gene>
<dbReference type="InterPro" id="IPR023799">
    <property type="entry name" value="RbfA_dom_sf"/>
</dbReference>
<dbReference type="NCBIfam" id="NF001802">
    <property type="entry name" value="PRK00521.2-5"/>
    <property type="match status" value="1"/>
</dbReference>
<dbReference type="HAMAP" id="MF_00003">
    <property type="entry name" value="RbfA"/>
    <property type="match status" value="1"/>
</dbReference>
<reference evidence="5" key="1">
    <citation type="submission" date="2017-12" db="EMBL/GenBank/DDBJ databases">
        <title>Draft genome sequence of Telmatospirillum siberiense 26-4b1T, an acidotolerant peatland alphaproteobacterium potentially involved in sulfur cycling.</title>
        <authorList>
            <person name="Hausmann B."/>
            <person name="Pjevac P."/>
            <person name="Schreck K."/>
            <person name="Herbold C.W."/>
            <person name="Daims H."/>
            <person name="Wagner M."/>
            <person name="Pester M."/>
            <person name="Loy A."/>
        </authorList>
    </citation>
    <scope>NUCLEOTIDE SEQUENCE [LARGE SCALE GENOMIC DNA]</scope>
    <source>
        <strain evidence="5">26-4b1</strain>
    </source>
</reference>
<evidence type="ECO:0000256" key="2">
    <source>
        <dbReference type="HAMAP-Rule" id="MF_00003"/>
    </source>
</evidence>
<evidence type="ECO:0000313" key="4">
    <source>
        <dbReference type="EMBL" id="PKU23335.1"/>
    </source>
</evidence>
<dbReference type="NCBIfam" id="TIGR00082">
    <property type="entry name" value="rbfA"/>
    <property type="match status" value="1"/>
</dbReference>
<name>A0A2N3PSF6_9PROT</name>
<comment type="subunit">
    <text evidence="2">Monomer. Binds 30S ribosomal subunits, but not 50S ribosomal subunits or 70S ribosomes.</text>
</comment>
<organism evidence="4 5">
    <name type="scientific">Telmatospirillum siberiense</name>
    <dbReference type="NCBI Taxonomy" id="382514"/>
    <lineage>
        <taxon>Bacteria</taxon>
        <taxon>Pseudomonadati</taxon>
        <taxon>Pseudomonadota</taxon>
        <taxon>Alphaproteobacteria</taxon>
        <taxon>Rhodospirillales</taxon>
        <taxon>Rhodospirillaceae</taxon>
        <taxon>Telmatospirillum</taxon>
    </lineage>
</organism>
<dbReference type="RefSeq" id="WP_101251825.1">
    <property type="nucleotide sequence ID" value="NZ_PIUM01000021.1"/>
</dbReference>
<accession>A0A2N3PSF6</accession>
<dbReference type="SUPFAM" id="SSF89919">
    <property type="entry name" value="Ribosome-binding factor A, RbfA"/>
    <property type="match status" value="1"/>
</dbReference>
<dbReference type="AlphaFoldDB" id="A0A2N3PSF6"/>
<dbReference type="OrthoDB" id="9805051at2"/>
<feature type="region of interest" description="Disordered" evidence="3">
    <location>
        <begin position="117"/>
        <end position="147"/>
    </location>
</feature>
<dbReference type="GO" id="GO:0043024">
    <property type="term" value="F:ribosomal small subunit binding"/>
    <property type="evidence" value="ECO:0007669"/>
    <property type="project" value="TreeGrafter"/>
</dbReference>
<evidence type="ECO:0000256" key="3">
    <source>
        <dbReference type="SAM" id="MobiDB-lite"/>
    </source>
</evidence>
<comment type="function">
    <text evidence="2">One of several proteins that assist in the late maturation steps of the functional core of the 30S ribosomal subunit. Associates with free 30S ribosomal subunits (but not with 30S subunits that are part of 70S ribosomes or polysomes). Required for efficient processing of 16S rRNA. May interact with the 5'-terminal helix region of 16S rRNA.</text>
</comment>
<protein>
    <recommendedName>
        <fullName evidence="2">Ribosome-binding factor A</fullName>
    </recommendedName>
</protein>
<comment type="similarity">
    <text evidence="2">Belongs to the RbfA family.</text>
</comment>
<dbReference type="GO" id="GO:0005829">
    <property type="term" value="C:cytosol"/>
    <property type="evidence" value="ECO:0007669"/>
    <property type="project" value="TreeGrafter"/>
</dbReference>
<dbReference type="PROSITE" id="PS01319">
    <property type="entry name" value="RBFA"/>
    <property type="match status" value="1"/>
</dbReference>